<sequence>MLSFLRDCPFLAVAFSRLDWAVSPAQLEDVLDSRVEDILRAIIISANDVGQMMLEPFKQILSKARVLFPSAYARLAEIVALGVKSPSLALDIMLGGLEQESSRLVPERPTPTRRITHLLNGITINHVEEAAEQYYDRPDLISLKHLCDTEDGWPVVRADFRLDSSGGTPRTSTHVRLTEASPPSNSSTARLFSMSALVIRSSPGQAEFQCFRPVPAYLEDCSWKLSCGGPFVTTKAMFDATVDLSLGIRSANEIAEMVLGTEVHLGSRAEDGAPALTPKKTLNERQNKGVESASKHSLTCLWGPPGTGKTHTIVEIIRQLQIQHPKSWILVSAPTHNAADNVLRRYVSNHVDGNHMISPIRVSTEVGVSFYFCAEAITNPKQVRKVSDDLQKYTCDAMAGQEVHSSHAALRKATQMVKQARIVFTTCIGAALGVLRREKFDIVIIDEASEQTEPASLVPLTKGCTKADVCRFSSEVFYDGNLRTGVNASERPMPSSAFPWPLIENSPRPESIGTEARHHRMIFIESAAPEDLGQKSKCSKGQAAVCVKVCELLTEVAPGLPKVGSSADTPKPFIAVLTPYSRQVGLLKQNLSSNNLVEVCSIDSFQGREADVIVFVTVRCNQRCEIGFLGDLRRLNVVLTRARTGVIIIGNRATLSGAPMSEECARTWKKLIDTTKGVKMGEAAHGDRGSQ</sequence>
<keyword evidence="1" id="KW-0378">Hydrolase</keyword>
<evidence type="ECO:0000313" key="6">
    <source>
        <dbReference type="Proteomes" id="UP000652219"/>
    </source>
</evidence>
<accession>A0A8H6IM49</accession>
<dbReference type="InterPro" id="IPR041677">
    <property type="entry name" value="DNA2/NAM7_AAA_11"/>
</dbReference>
<feature type="domain" description="DNA2/NAM7 helicase-like C-terminal" evidence="4">
    <location>
        <begin position="467"/>
        <end position="652"/>
    </location>
</feature>
<dbReference type="AlphaFoldDB" id="A0A8H6IM49"/>
<gene>
    <name evidence="5" type="ORF">CSOJ01_15513</name>
</gene>
<keyword evidence="1" id="KW-0067">ATP-binding</keyword>
<keyword evidence="6" id="KW-1185">Reference proteome</keyword>
<organism evidence="5 6">
    <name type="scientific">Colletotrichum sojae</name>
    <dbReference type="NCBI Taxonomy" id="2175907"/>
    <lineage>
        <taxon>Eukaryota</taxon>
        <taxon>Fungi</taxon>
        <taxon>Dikarya</taxon>
        <taxon>Ascomycota</taxon>
        <taxon>Pezizomycotina</taxon>
        <taxon>Sordariomycetes</taxon>
        <taxon>Hypocreomycetidae</taxon>
        <taxon>Glomerellales</taxon>
        <taxon>Glomerellaceae</taxon>
        <taxon>Colletotrichum</taxon>
        <taxon>Colletotrichum orchidearum species complex</taxon>
    </lineage>
</organism>
<dbReference type="Pfam" id="PF13086">
    <property type="entry name" value="AAA_11"/>
    <property type="match status" value="2"/>
</dbReference>
<feature type="domain" description="DNA2/NAM7 helicase helicase" evidence="3">
    <location>
        <begin position="282"/>
        <end position="404"/>
    </location>
</feature>
<evidence type="ECO:0000259" key="4">
    <source>
        <dbReference type="Pfam" id="PF13087"/>
    </source>
</evidence>
<dbReference type="EMBL" id="WIGN01000670">
    <property type="protein sequence ID" value="KAF6785946.1"/>
    <property type="molecule type" value="Genomic_DNA"/>
</dbReference>
<dbReference type="GO" id="GO:0004386">
    <property type="term" value="F:helicase activity"/>
    <property type="evidence" value="ECO:0007669"/>
    <property type="project" value="InterPro"/>
</dbReference>
<evidence type="ECO:0000256" key="1">
    <source>
        <dbReference type="ARBA" id="ARBA00022806"/>
    </source>
</evidence>
<dbReference type="InterPro" id="IPR027417">
    <property type="entry name" value="P-loop_NTPase"/>
</dbReference>
<dbReference type="Proteomes" id="UP000652219">
    <property type="component" value="Unassembled WGS sequence"/>
</dbReference>
<dbReference type="PANTHER" id="PTHR10887:SF495">
    <property type="entry name" value="HELICASE SENATAXIN ISOFORM X1-RELATED"/>
    <property type="match status" value="1"/>
</dbReference>
<evidence type="ECO:0000313" key="5">
    <source>
        <dbReference type="EMBL" id="KAF6785946.1"/>
    </source>
</evidence>
<dbReference type="InterPro" id="IPR041679">
    <property type="entry name" value="DNA2/NAM7-like_C"/>
</dbReference>
<dbReference type="SUPFAM" id="SSF52540">
    <property type="entry name" value="P-loop containing nucleoside triphosphate hydrolases"/>
    <property type="match status" value="1"/>
</dbReference>
<comment type="caution">
    <text evidence="5">The sequence shown here is derived from an EMBL/GenBank/DDBJ whole genome shotgun (WGS) entry which is preliminary data.</text>
</comment>
<keyword evidence="1" id="KW-0347">Helicase</keyword>
<dbReference type="InterPro" id="IPR047187">
    <property type="entry name" value="SF1_C_Upf1"/>
</dbReference>
<dbReference type="InterPro" id="IPR045055">
    <property type="entry name" value="DNA2/NAM7-like"/>
</dbReference>
<protein>
    <recommendedName>
        <fullName evidence="7">AAA+ ATPase domain-containing protein</fullName>
    </recommendedName>
</protein>
<name>A0A8H6IM49_9PEZI</name>
<evidence type="ECO:0000259" key="3">
    <source>
        <dbReference type="Pfam" id="PF13086"/>
    </source>
</evidence>
<reference evidence="5 6" key="1">
    <citation type="journal article" date="2020" name="Phytopathology">
        <title>Genome Sequence Resources of Colletotrichum truncatum, C. plurivorum, C. musicola, and C. sojae: Four Species Pathogenic to Soybean (Glycine max).</title>
        <authorList>
            <person name="Rogerio F."/>
            <person name="Boufleur T.R."/>
            <person name="Ciampi-Guillardi M."/>
            <person name="Sukno S.A."/>
            <person name="Thon M.R."/>
            <person name="Massola Junior N.S."/>
            <person name="Baroncelli R."/>
        </authorList>
    </citation>
    <scope>NUCLEOTIDE SEQUENCE [LARGE SCALE GENOMIC DNA]</scope>
    <source>
        <strain evidence="5 6">LFN0009</strain>
    </source>
</reference>
<dbReference type="CDD" id="cd18808">
    <property type="entry name" value="SF1_C_Upf1"/>
    <property type="match status" value="1"/>
</dbReference>
<keyword evidence="1" id="KW-0547">Nucleotide-binding</keyword>
<dbReference type="Pfam" id="PF13087">
    <property type="entry name" value="AAA_12"/>
    <property type="match status" value="1"/>
</dbReference>
<evidence type="ECO:0008006" key="7">
    <source>
        <dbReference type="Google" id="ProtNLM"/>
    </source>
</evidence>
<feature type="region of interest" description="Disordered" evidence="2">
    <location>
        <begin position="167"/>
        <end position="186"/>
    </location>
</feature>
<evidence type="ECO:0000256" key="2">
    <source>
        <dbReference type="SAM" id="MobiDB-lite"/>
    </source>
</evidence>
<proteinExistence type="predicted"/>
<dbReference type="Gene3D" id="3.40.50.300">
    <property type="entry name" value="P-loop containing nucleotide triphosphate hydrolases"/>
    <property type="match status" value="2"/>
</dbReference>
<feature type="domain" description="DNA2/NAM7 helicase helicase" evidence="3">
    <location>
        <begin position="405"/>
        <end position="466"/>
    </location>
</feature>
<dbReference type="PANTHER" id="PTHR10887">
    <property type="entry name" value="DNA2/NAM7 HELICASE FAMILY"/>
    <property type="match status" value="1"/>
</dbReference>
<feature type="region of interest" description="Disordered" evidence="2">
    <location>
        <begin position="269"/>
        <end position="291"/>
    </location>
</feature>